<comment type="caution">
    <text evidence="2">The sequence shown here is derived from an EMBL/GenBank/DDBJ whole genome shotgun (WGS) entry which is preliminary data.</text>
</comment>
<name>A0A918D1T3_9BACI</name>
<accession>A0A918D1T3</accession>
<sequence length="62" mass="6808">MLIGGLLVGLFIQLFITNSSVNELKDDVERKQALVNEIEEGLEEVAAEQHVQEVKDGVISAK</sequence>
<dbReference type="AlphaFoldDB" id="A0A918D1T3"/>
<organism evidence="2 3">
    <name type="scientific">Oceanobacillus indicireducens</name>
    <dbReference type="NCBI Taxonomy" id="1004261"/>
    <lineage>
        <taxon>Bacteria</taxon>
        <taxon>Bacillati</taxon>
        <taxon>Bacillota</taxon>
        <taxon>Bacilli</taxon>
        <taxon>Bacillales</taxon>
        <taxon>Bacillaceae</taxon>
        <taxon>Oceanobacillus</taxon>
    </lineage>
</organism>
<dbReference type="EMBL" id="BMOS01000010">
    <property type="protein sequence ID" value="GGN57272.1"/>
    <property type="molecule type" value="Genomic_DNA"/>
</dbReference>
<keyword evidence="1" id="KW-0175">Coiled coil</keyword>
<keyword evidence="3" id="KW-1185">Reference proteome</keyword>
<reference evidence="2" key="1">
    <citation type="journal article" date="2014" name="Int. J. Syst. Evol. Microbiol.">
        <title>Complete genome sequence of Corynebacterium casei LMG S-19264T (=DSM 44701T), isolated from a smear-ripened cheese.</title>
        <authorList>
            <consortium name="US DOE Joint Genome Institute (JGI-PGF)"/>
            <person name="Walter F."/>
            <person name="Albersmeier A."/>
            <person name="Kalinowski J."/>
            <person name="Ruckert C."/>
        </authorList>
    </citation>
    <scope>NUCLEOTIDE SEQUENCE</scope>
    <source>
        <strain evidence="2">JCM 17251</strain>
    </source>
</reference>
<protein>
    <submittedName>
        <fullName evidence="2">Uncharacterized protein</fullName>
    </submittedName>
</protein>
<reference evidence="2" key="2">
    <citation type="submission" date="2020-09" db="EMBL/GenBank/DDBJ databases">
        <authorList>
            <person name="Sun Q."/>
            <person name="Ohkuma M."/>
        </authorList>
    </citation>
    <scope>NUCLEOTIDE SEQUENCE</scope>
    <source>
        <strain evidence="2">JCM 17251</strain>
    </source>
</reference>
<gene>
    <name evidence="2" type="ORF">GCM10007971_18090</name>
</gene>
<dbReference type="Proteomes" id="UP000624041">
    <property type="component" value="Unassembled WGS sequence"/>
</dbReference>
<evidence type="ECO:0000313" key="3">
    <source>
        <dbReference type="Proteomes" id="UP000624041"/>
    </source>
</evidence>
<dbReference type="RefSeq" id="WP_188856887.1">
    <property type="nucleotide sequence ID" value="NZ_BMOS01000010.1"/>
</dbReference>
<proteinExistence type="predicted"/>
<evidence type="ECO:0000313" key="2">
    <source>
        <dbReference type="EMBL" id="GGN57272.1"/>
    </source>
</evidence>
<feature type="coiled-coil region" evidence="1">
    <location>
        <begin position="21"/>
        <end position="48"/>
    </location>
</feature>
<evidence type="ECO:0000256" key="1">
    <source>
        <dbReference type="SAM" id="Coils"/>
    </source>
</evidence>